<feature type="domain" description="ABC transmembrane type-2" evidence="9">
    <location>
        <begin position="131"/>
        <end position="375"/>
    </location>
</feature>
<name>A0ABT0WG40_9BACI</name>
<comment type="caution">
    <text evidence="10">The sequence shown here is derived from an EMBL/GenBank/DDBJ whole genome shotgun (WGS) entry which is preliminary data.</text>
</comment>
<comment type="subcellular location">
    <subcellularLocation>
        <location evidence="1">Cell membrane</location>
        <topology evidence="1">Multi-pass membrane protein</topology>
    </subcellularLocation>
</comment>
<evidence type="ECO:0000256" key="8">
    <source>
        <dbReference type="SAM" id="Phobius"/>
    </source>
</evidence>
<dbReference type="InterPro" id="IPR051449">
    <property type="entry name" value="ABC-2_transporter_component"/>
</dbReference>
<keyword evidence="7 8" id="KW-0472">Membrane</keyword>
<dbReference type="Gene3D" id="3.40.1710.10">
    <property type="entry name" value="abc type-2 transporter like domain"/>
    <property type="match status" value="1"/>
</dbReference>
<keyword evidence="3" id="KW-0813">Transport</keyword>
<evidence type="ECO:0000256" key="7">
    <source>
        <dbReference type="ARBA" id="ARBA00023136"/>
    </source>
</evidence>
<dbReference type="PANTHER" id="PTHR30294">
    <property type="entry name" value="MEMBRANE COMPONENT OF ABC TRANSPORTER YHHJ-RELATED"/>
    <property type="match status" value="1"/>
</dbReference>
<dbReference type="InterPro" id="IPR013525">
    <property type="entry name" value="ABC2_TM"/>
</dbReference>
<evidence type="ECO:0000259" key="9">
    <source>
        <dbReference type="PROSITE" id="PS51012"/>
    </source>
</evidence>
<keyword evidence="6 8" id="KW-1133">Transmembrane helix</keyword>
<keyword evidence="4" id="KW-1003">Cell membrane</keyword>
<comment type="similarity">
    <text evidence="2">Belongs to the ABC-2 integral membrane protein family.</text>
</comment>
<evidence type="ECO:0000256" key="3">
    <source>
        <dbReference type="ARBA" id="ARBA00022448"/>
    </source>
</evidence>
<evidence type="ECO:0000256" key="6">
    <source>
        <dbReference type="ARBA" id="ARBA00022989"/>
    </source>
</evidence>
<dbReference type="PANTHER" id="PTHR30294:SF38">
    <property type="entry name" value="TRANSPORT PERMEASE PROTEIN"/>
    <property type="match status" value="1"/>
</dbReference>
<feature type="transmembrane region" description="Helical" evidence="8">
    <location>
        <begin position="354"/>
        <end position="376"/>
    </location>
</feature>
<dbReference type="InterPro" id="IPR047817">
    <property type="entry name" value="ABC2_TM_bact-type"/>
</dbReference>
<dbReference type="EMBL" id="JAMQCR010000002">
    <property type="protein sequence ID" value="MCM2535039.1"/>
    <property type="molecule type" value="Genomic_DNA"/>
</dbReference>
<keyword evidence="5 8" id="KW-0812">Transmembrane</keyword>
<evidence type="ECO:0000313" key="11">
    <source>
        <dbReference type="Proteomes" id="UP001523262"/>
    </source>
</evidence>
<feature type="transmembrane region" description="Helical" evidence="8">
    <location>
        <begin position="228"/>
        <end position="253"/>
    </location>
</feature>
<feature type="transmembrane region" description="Helical" evidence="8">
    <location>
        <begin position="20"/>
        <end position="39"/>
    </location>
</feature>
<feature type="transmembrane region" description="Helical" evidence="8">
    <location>
        <begin position="187"/>
        <end position="207"/>
    </location>
</feature>
<keyword evidence="11" id="KW-1185">Reference proteome</keyword>
<accession>A0ABT0WG40</accession>
<evidence type="ECO:0000256" key="5">
    <source>
        <dbReference type="ARBA" id="ARBA00022692"/>
    </source>
</evidence>
<dbReference type="Pfam" id="PF12698">
    <property type="entry name" value="ABC2_membrane_3"/>
    <property type="match status" value="1"/>
</dbReference>
<feature type="transmembrane region" description="Helical" evidence="8">
    <location>
        <begin position="293"/>
        <end position="312"/>
    </location>
</feature>
<proteinExistence type="inferred from homology"/>
<protein>
    <submittedName>
        <fullName evidence="10">ABC transporter permease</fullName>
    </submittedName>
</protein>
<dbReference type="PROSITE" id="PS51012">
    <property type="entry name" value="ABC_TM2"/>
    <property type="match status" value="1"/>
</dbReference>
<feature type="transmembrane region" description="Helical" evidence="8">
    <location>
        <begin position="265"/>
        <end position="286"/>
    </location>
</feature>
<organism evidence="10 11">
    <name type="scientific">Neobacillus pocheonensis</name>
    <dbReference type="NCBI Taxonomy" id="363869"/>
    <lineage>
        <taxon>Bacteria</taxon>
        <taxon>Bacillati</taxon>
        <taxon>Bacillota</taxon>
        <taxon>Bacilli</taxon>
        <taxon>Bacillales</taxon>
        <taxon>Bacillaceae</taxon>
        <taxon>Neobacillus</taxon>
    </lineage>
</organism>
<evidence type="ECO:0000313" key="10">
    <source>
        <dbReference type="EMBL" id="MCM2535039.1"/>
    </source>
</evidence>
<evidence type="ECO:0000256" key="4">
    <source>
        <dbReference type="ARBA" id="ARBA00022475"/>
    </source>
</evidence>
<reference evidence="10 11" key="1">
    <citation type="submission" date="2022-06" db="EMBL/GenBank/DDBJ databases">
        <authorList>
            <person name="Jeon C.O."/>
        </authorList>
    </citation>
    <scope>NUCLEOTIDE SEQUENCE [LARGE SCALE GENOMIC DNA]</scope>
    <source>
        <strain evidence="10 11">KCTC 13943</strain>
    </source>
</reference>
<sequence length="381" mass="42641">MIGAFIKKELKRMSKERGMFFFLIILPILFIVMFSTILGNQNYTFQVHYIDQDHTALSKDFIHHLSPSKTFKVVKESDEKEVLAQIKKGKGTNLLIIDKGFESSIKSGQSPTLHFYYDKNQSSAQEVAPIKTLVENIINGYNQAKIQTFVQSHSKNVTEAQSVLSPSIDLKSKAVSVKEVNAITSIVPGYTVMFVFFMLMSMSRTFIKERDSGMLARLYATSITRFQYTFGMWIPCVIVVLIQIAVLLGFGYFAYHLNLGNIPSIIVLSFILTLAVTTLGLVISFYTKSEQMAIGITQIITMGGAALGGLWVPLDIMPKSIQTIAHFLPQYWAQTGYVNIMTRGATLADILPTLYYLIGFSIVCFILALVGFKNFFRGATN</sequence>
<evidence type="ECO:0000256" key="1">
    <source>
        <dbReference type="ARBA" id="ARBA00004651"/>
    </source>
</evidence>
<evidence type="ECO:0000256" key="2">
    <source>
        <dbReference type="ARBA" id="ARBA00007783"/>
    </source>
</evidence>
<gene>
    <name evidence="10" type="ORF">NDK43_25240</name>
</gene>
<dbReference type="Proteomes" id="UP001523262">
    <property type="component" value="Unassembled WGS sequence"/>
</dbReference>